<gene>
    <name evidence="3" type="ORF">PR001_g12460</name>
</gene>
<evidence type="ECO:0000313" key="4">
    <source>
        <dbReference type="Proteomes" id="UP000429607"/>
    </source>
</evidence>
<dbReference type="PANTHER" id="PTHR34605">
    <property type="entry name" value="PHAGE_INTEGRASE DOMAIN-CONTAINING PROTEIN"/>
    <property type="match status" value="1"/>
</dbReference>
<dbReference type="SUPFAM" id="SSF56349">
    <property type="entry name" value="DNA breaking-rejoining enzymes"/>
    <property type="match status" value="1"/>
</dbReference>
<organism evidence="3 4">
    <name type="scientific">Phytophthora rubi</name>
    <dbReference type="NCBI Taxonomy" id="129364"/>
    <lineage>
        <taxon>Eukaryota</taxon>
        <taxon>Sar</taxon>
        <taxon>Stramenopiles</taxon>
        <taxon>Oomycota</taxon>
        <taxon>Peronosporomycetes</taxon>
        <taxon>Peronosporales</taxon>
        <taxon>Peronosporaceae</taxon>
        <taxon>Phytophthora</taxon>
    </lineage>
</organism>
<dbReference type="AlphaFoldDB" id="A0A6A3M1G5"/>
<dbReference type="PANTHER" id="PTHR34605:SF3">
    <property type="entry name" value="P CELL-TYPE AGGLUTINATION PROTEIN MAP4-LIKE-RELATED"/>
    <property type="match status" value="1"/>
</dbReference>
<keyword evidence="2" id="KW-0233">DNA recombination</keyword>
<name>A0A6A3M1G5_9STRA</name>
<evidence type="ECO:0000256" key="1">
    <source>
        <dbReference type="ARBA" id="ARBA00023125"/>
    </source>
</evidence>
<keyword evidence="1" id="KW-0238">DNA-binding</keyword>
<evidence type="ECO:0000256" key="2">
    <source>
        <dbReference type="ARBA" id="ARBA00023172"/>
    </source>
</evidence>
<dbReference type="Proteomes" id="UP000429607">
    <property type="component" value="Unassembled WGS sequence"/>
</dbReference>
<dbReference type="EMBL" id="QXFV01000811">
    <property type="protein sequence ID" value="KAE9025312.1"/>
    <property type="molecule type" value="Genomic_DNA"/>
</dbReference>
<comment type="caution">
    <text evidence="3">The sequence shown here is derived from an EMBL/GenBank/DDBJ whole genome shotgun (WGS) entry which is preliminary data.</text>
</comment>
<proteinExistence type="predicted"/>
<dbReference type="InterPro" id="IPR052925">
    <property type="entry name" value="Phage_Integrase-like_Recomb"/>
</dbReference>
<dbReference type="InterPro" id="IPR011010">
    <property type="entry name" value="DNA_brk_join_enz"/>
</dbReference>
<evidence type="ECO:0000313" key="3">
    <source>
        <dbReference type="EMBL" id="KAE9025312.1"/>
    </source>
</evidence>
<dbReference type="InterPro" id="IPR013762">
    <property type="entry name" value="Integrase-like_cat_sf"/>
</dbReference>
<dbReference type="GO" id="GO:0006310">
    <property type="term" value="P:DNA recombination"/>
    <property type="evidence" value="ECO:0007669"/>
    <property type="project" value="UniProtKB-KW"/>
</dbReference>
<accession>A0A6A3M1G5</accession>
<reference evidence="3 4" key="1">
    <citation type="submission" date="2018-09" db="EMBL/GenBank/DDBJ databases">
        <title>Genomic investigation of the strawberry pathogen Phytophthora fragariae indicates pathogenicity is determined by transcriptional variation in three key races.</title>
        <authorList>
            <person name="Adams T.M."/>
            <person name="Armitage A.D."/>
            <person name="Sobczyk M.K."/>
            <person name="Bates H.J."/>
            <person name="Dunwell J.M."/>
            <person name="Nellist C.F."/>
            <person name="Harrison R.J."/>
        </authorList>
    </citation>
    <scope>NUCLEOTIDE SEQUENCE [LARGE SCALE GENOMIC DNA]</scope>
    <source>
        <strain evidence="3 4">SCRP249</strain>
    </source>
</reference>
<dbReference type="GO" id="GO:0003677">
    <property type="term" value="F:DNA binding"/>
    <property type="evidence" value="ECO:0007669"/>
    <property type="project" value="UniProtKB-KW"/>
</dbReference>
<sequence length="321" mass="36769">MLRSRAVADTTTSTYRVHWKQWTEFSAYVNWSEWLSDDAQDNSTKLGLFASFCWRYGWRGEQRGNKFTTIQLKLVSIRWYHKRYVGIELQHAPDFDVLMRGIRRLSGPLAKKQAITPAFLRLLHRRLDFSRPRHRLLWGAVSMGYFFLLRRSEYLLVESGKRNYCLAAANTYFADRRDVRDPFEAAAAVTIGLAGAKNDLFGRGAWRTMHVTCDPVLCPMKALYHLLRARLALQRTEAPYLCVDLSAQEVSRTFKWLASIIGVSPRNYATHSVRIGGTTALLSGKADGLAIKLLGRWMSNSYDDYPLLAAEATFGLSRRMI</sequence>
<dbReference type="InterPro" id="IPR010998">
    <property type="entry name" value="Integrase_recombinase_N"/>
</dbReference>
<evidence type="ECO:0008006" key="5">
    <source>
        <dbReference type="Google" id="ProtNLM"/>
    </source>
</evidence>
<dbReference type="GO" id="GO:0015074">
    <property type="term" value="P:DNA integration"/>
    <property type="evidence" value="ECO:0007669"/>
    <property type="project" value="InterPro"/>
</dbReference>
<dbReference type="Gene3D" id="1.10.150.130">
    <property type="match status" value="1"/>
</dbReference>
<dbReference type="Gene3D" id="1.10.443.10">
    <property type="entry name" value="Intergrase catalytic core"/>
    <property type="match status" value="1"/>
</dbReference>
<protein>
    <recommendedName>
        <fullName evidence="5">Tyr recombinase domain-containing protein</fullName>
    </recommendedName>
</protein>